<feature type="region of interest" description="Disordered" evidence="1">
    <location>
        <begin position="1"/>
        <end position="39"/>
    </location>
</feature>
<keyword evidence="3" id="KW-1185">Reference proteome</keyword>
<dbReference type="EMBL" id="JAGKHQ010000017">
    <property type="protein sequence ID" value="KAG7490336.1"/>
    <property type="molecule type" value="Genomic_DNA"/>
</dbReference>
<name>A0AAV6QJK3_SOLSE</name>
<organism evidence="2 3">
    <name type="scientific">Solea senegalensis</name>
    <name type="common">Senegalese sole</name>
    <dbReference type="NCBI Taxonomy" id="28829"/>
    <lineage>
        <taxon>Eukaryota</taxon>
        <taxon>Metazoa</taxon>
        <taxon>Chordata</taxon>
        <taxon>Craniata</taxon>
        <taxon>Vertebrata</taxon>
        <taxon>Euteleostomi</taxon>
        <taxon>Actinopterygii</taxon>
        <taxon>Neopterygii</taxon>
        <taxon>Teleostei</taxon>
        <taxon>Neoteleostei</taxon>
        <taxon>Acanthomorphata</taxon>
        <taxon>Carangaria</taxon>
        <taxon>Pleuronectiformes</taxon>
        <taxon>Pleuronectoidei</taxon>
        <taxon>Soleidae</taxon>
        <taxon>Solea</taxon>
    </lineage>
</organism>
<sequence>MDGRGGGKLRTPARSQSSSTSESPVPGRRGAGLTAGEGDLQKWSPFLSTEAAPECWKLHEKLHLLLVLRGRPRRFSRGEECAALINQRSYVCIHDLSL</sequence>
<comment type="caution">
    <text evidence="2">The sequence shown here is derived from an EMBL/GenBank/DDBJ whole genome shotgun (WGS) entry which is preliminary data.</text>
</comment>
<dbReference type="AlphaFoldDB" id="A0AAV6QJK3"/>
<evidence type="ECO:0000313" key="2">
    <source>
        <dbReference type="EMBL" id="KAG7490336.1"/>
    </source>
</evidence>
<accession>A0AAV6QJK3</accession>
<evidence type="ECO:0000256" key="1">
    <source>
        <dbReference type="SAM" id="MobiDB-lite"/>
    </source>
</evidence>
<dbReference type="Proteomes" id="UP000693946">
    <property type="component" value="Linkage Group LG5"/>
</dbReference>
<proteinExistence type="predicted"/>
<gene>
    <name evidence="2" type="ORF">JOB18_033367</name>
</gene>
<evidence type="ECO:0000313" key="3">
    <source>
        <dbReference type="Proteomes" id="UP000693946"/>
    </source>
</evidence>
<reference evidence="2 3" key="1">
    <citation type="journal article" date="2021" name="Sci. Rep.">
        <title>Chromosome anchoring in Senegalese sole (Solea senegalensis) reveals sex-associated markers and genome rearrangements in flatfish.</title>
        <authorList>
            <person name="Guerrero-Cozar I."/>
            <person name="Gomez-Garrido J."/>
            <person name="Berbel C."/>
            <person name="Martinez-Blanch J.F."/>
            <person name="Alioto T."/>
            <person name="Claros M.G."/>
            <person name="Gagnaire P.A."/>
            <person name="Manchado M."/>
        </authorList>
    </citation>
    <scope>NUCLEOTIDE SEQUENCE [LARGE SCALE GENOMIC DNA]</scope>
    <source>
        <strain evidence="2">Sse05_10M</strain>
    </source>
</reference>
<protein>
    <submittedName>
        <fullName evidence="2">Uncharacterized protein</fullName>
    </submittedName>
</protein>